<evidence type="ECO:0000313" key="3">
    <source>
        <dbReference type="Proteomes" id="UP001143747"/>
    </source>
</evidence>
<dbReference type="Proteomes" id="UP001143747">
    <property type="component" value="Unassembled WGS sequence"/>
</dbReference>
<dbReference type="SUPFAM" id="SSF46785">
    <property type="entry name" value="Winged helix' DNA-binding domain"/>
    <property type="match status" value="2"/>
</dbReference>
<evidence type="ECO:0000256" key="1">
    <source>
        <dbReference type="SAM" id="Phobius"/>
    </source>
</evidence>
<dbReference type="AlphaFoldDB" id="A0A9Q4PY27"/>
<gene>
    <name evidence="2" type="ORF">L0665_00575</name>
</gene>
<keyword evidence="1" id="KW-0812">Transmembrane</keyword>
<keyword evidence="1" id="KW-1133">Transmembrane helix</keyword>
<name>A0A9Q4PY27_9EURY</name>
<dbReference type="Pfam" id="PF13412">
    <property type="entry name" value="HTH_24"/>
    <property type="match status" value="2"/>
</dbReference>
<organism evidence="2 3">
    <name type="scientific">Methanogenium marinum</name>
    <dbReference type="NCBI Taxonomy" id="348610"/>
    <lineage>
        <taxon>Archaea</taxon>
        <taxon>Methanobacteriati</taxon>
        <taxon>Methanobacteriota</taxon>
        <taxon>Stenosarchaea group</taxon>
        <taxon>Methanomicrobia</taxon>
        <taxon>Methanomicrobiales</taxon>
        <taxon>Methanomicrobiaceae</taxon>
        <taxon>Methanogenium</taxon>
    </lineage>
</organism>
<dbReference type="CDD" id="cd00090">
    <property type="entry name" value="HTH_ARSR"/>
    <property type="match status" value="2"/>
</dbReference>
<dbReference type="PANTHER" id="PTHR36216">
    <property type="entry name" value="TRANSCRIPTIONAL REGULATOR, TRMB"/>
    <property type="match status" value="1"/>
</dbReference>
<proteinExistence type="predicted"/>
<feature type="transmembrane region" description="Helical" evidence="1">
    <location>
        <begin position="59"/>
        <end position="87"/>
    </location>
</feature>
<dbReference type="InterPro" id="IPR036388">
    <property type="entry name" value="WH-like_DNA-bd_sf"/>
</dbReference>
<dbReference type="EMBL" id="JAKELO010000002">
    <property type="protein sequence ID" value="MDE4907122.1"/>
    <property type="molecule type" value="Genomic_DNA"/>
</dbReference>
<dbReference type="PANTHER" id="PTHR36216:SF1">
    <property type="entry name" value="HTH ARSR-TYPE DOMAIN-CONTAINING PROTEIN"/>
    <property type="match status" value="1"/>
</dbReference>
<evidence type="ECO:0000313" key="2">
    <source>
        <dbReference type="EMBL" id="MDE4907122.1"/>
    </source>
</evidence>
<keyword evidence="3" id="KW-1185">Reference proteome</keyword>
<accession>A0A9Q4PY27</accession>
<reference evidence="2" key="1">
    <citation type="submission" date="2022-01" db="EMBL/GenBank/DDBJ databases">
        <title>Draft genome of Methanogenium marinum DSM 15558.</title>
        <authorList>
            <person name="Chen S.-C."/>
            <person name="You Y.-T."/>
        </authorList>
    </citation>
    <scope>NUCLEOTIDE SEQUENCE</scope>
    <source>
        <strain evidence="2">DSM 15558</strain>
    </source>
</reference>
<sequence>MDLKGTIIAIVCIVIIAYANQASVNSHIIVTPSADPPDLMREDVVHVLEWWELPLKSHITSFIAINIPILIPFGSLLAILSGAFLGVRQIEKKNILENERRTKIYEEIQKNPGIIATEMETVTGINRSSLRHHLEILEREGLIISQKITKQRHYFENHHKYSQEYQLAMSILDGETTRNIYSYITAHPGCTQKDLSAYAKVSVPTISWQIDKLRSGNLVTIKKEKSYHHYYPEETTEFFVPAKSVGEAGEHLPIL</sequence>
<keyword evidence="1" id="KW-0472">Membrane</keyword>
<dbReference type="InterPro" id="IPR036390">
    <property type="entry name" value="WH_DNA-bd_sf"/>
</dbReference>
<dbReference type="InterPro" id="IPR011991">
    <property type="entry name" value="ArsR-like_HTH"/>
</dbReference>
<dbReference type="Gene3D" id="1.10.10.10">
    <property type="entry name" value="Winged helix-like DNA-binding domain superfamily/Winged helix DNA-binding domain"/>
    <property type="match status" value="2"/>
</dbReference>
<protein>
    <submittedName>
        <fullName evidence="2">Winged helix-turn-helix transcriptional regulator</fullName>
    </submittedName>
</protein>
<comment type="caution">
    <text evidence="2">The sequence shown here is derived from an EMBL/GenBank/DDBJ whole genome shotgun (WGS) entry which is preliminary data.</text>
</comment>
<dbReference type="RefSeq" id="WP_274923787.1">
    <property type="nucleotide sequence ID" value="NZ_JAKELO010000002.1"/>
</dbReference>